<evidence type="ECO:0008006" key="3">
    <source>
        <dbReference type="Google" id="ProtNLM"/>
    </source>
</evidence>
<evidence type="ECO:0000313" key="1">
    <source>
        <dbReference type="EMBL" id="SES74966.1"/>
    </source>
</evidence>
<proteinExistence type="predicted"/>
<reference evidence="2" key="1">
    <citation type="submission" date="2016-10" db="EMBL/GenBank/DDBJ databases">
        <authorList>
            <person name="Varghese N."/>
            <person name="Submissions S."/>
        </authorList>
    </citation>
    <scope>NUCLEOTIDE SEQUENCE [LARGE SCALE GENOMIC DNA]</scope>
    <source>
        <strain evidence="2">DSM 44209</strain>
    </source>
</reference>
<evidence type="ECO:0000313" key="2">
    <source>
        <dbReference type="Proteomes" id="UP000198507"/>
    </source>
</evidence>
<dbReference type="AlphaFoldDB" id="A0A1H9Z0H4"/>
<keyword evidence="2" id="KW-1185">Reference proteome</keyword>
<organism evidence="1 2">
    <name type="scientific">Geodermatophilus poikilotrophus</name>
    <dbReference type="NCBI Taxonomy" id="1333667"/>
    <lineage>
        <taxon>Bacteria</taxon>
        <taxon>Bacillati</taxon>
        <taxon>Actinomycetota</taxon>
        <taxon>Actinomycetes</taxon>
        <taxon>Geodermatophilales</taxon>
        <taxon>Geodermatophilaceae</taxon>
        <taxon>Geodermatophilus</taxon>
    </lineage>
</organism>
<dbReference type="Proteomes" id="UP000198507">
    <property type="component" value="Unassembled WGS sequence"/>
</dbReference>
<protein>
    <recommendedName>
        <fullName evidence="3">LysM domain-containing protein</fullName>
    </recommendedName>
</protein>
<gene>
    <name evidence="1" type="ORF">SAMN04488546_0367</name>
</gene>
<accession>A0A1H9Z0H4</accession>
<name>A0A1H9Z0H4_9ACTN</name>
<sequence length="122" mass="13556">MTINEQEQRLRDLLQPAPAAVVSPTSRYAAVGTAVFDPDGERPIVYLLRRLVPRPERLLQRDTYAVSAGDRTDRIAAAVFGDPELFWRLCDGNRAVFPEQLVQEPGRRLRVTEPEGTPGAAS</sequence>
<dbReference type="EMBL" id="FOIE01000001">
    <property type="protein sequence ID" value="SES74966.1"/>
    <property type="molecule type" value="Genomic_DNA"/>
</dbReference>
<dbReference type="RefSeq" id="WP_217638013.1">
    <property type="nucleotide sequence ID" value="NZ_FOIE01000001.1"/>
</dbReference>